<dbReference type="InterPro" id="IPR001789">
    <property type="entry name" value="Sig_transdc_resp-reg_receiver"/>
</dbReference>
<keyword evidence="7" id="KW-0804">Transcription</keyword>
<dbReference type="FunFam" id="3.40.50.2300:FF:000001">
    <property type="entry name" value="DNA-binding response regulator PhoB"/>
    <property type="match status" value="1"/>
</dbReference>
<dbReference type="OrthoDB" id="1931120at2"/>
<sequence length="500" mass="57232">MVNKSSILIVDDEDRGRDALEMLLLTEGYDLLFAASGKEALQKAEETTPDLILLDVMMPGMDGFEVCQRLRSHSRLAEVPVIMITALDDPESRLHGINVGADDFITKPFDRSELRTRVRTITRLNRYRRLLLERSRFEWVVDRSNEGYLLLESTDQLIYANSTARRYLGICQNHTLPLSFNECLTAARYQKEPTLAWENWPADNLKDNVRYLVRPETKDHPPLWLEVNIFDYPSDHSHLVHLRNVSEHINLQRQVWTFQTLVSHKLRGPLNGLVSLQMLDSPHVDLSSERAVALLKIAKESAKRLQDQVLEILRYIDTTRLRTLQANFRLADLPELLTRLQWDLSLEPIQLELPESLLNKVLTCSPEAIELILRELLNNAKKFHPKHSPDISLSVSLCKSDLDQVKLAVRDNGRCLSNEDLERVWMPYYQSEKSFTGEIKGMGLGLAMVARLVWNSGGHCEIHNCIGHEGIEVVVALPATTETFPFKMEKLTGLNQDTQN</sequence>
<evidence type="ECO:0000256" key="6">
    <source>
        <dbReference type="ARBA" id="ARBA00023125"/>
    </source>
</evidence>
<dbReference type="SUPFAM" id="SSF55785">
    <property type="entry name" value="PYP-like sensor domain (PAS domain)"/>
    <property type="match status" value="1"/>
</dbReference>
<dbReference type="InterPro" id="IPR036097">
    <property type="entry name" value="HisK_dim/P_sf"/>
</dbReference>
<organism evidence="11 12">
    <name type="scientific">Thioflexithrix psekupsensis</name>
    <dbReference type="NCBI Taxonomy" id="1570016"/>
    <lineage>
        <taxon>Bacteria</taxon>
        <taxon>Pseudomonadati</taxon>
        <taxon>Pseudomonadota</taxon>
        <taxon>Gammaproteobacteria</taxon>
        <taxon>Thiotrichales</taxon>
        <taxon>Thioflexithrix</taxon>
    </lineage>
</organism>
<dbReference type="AlphaFoldDB" id="A0A251X8D0"/>
<dbReference type="Gene3D" id="3.30.565.10">
    <property type="entry name" value="Histidine kinase-like ATPase, C-terminal domain"/>
    <property type="match status" value="1"/>
</dbReference>
<reference evidence="11 12" key="1">
    <citation type="submission" date="2016-12" db="EMBL/GenBank/DDBJ databases">
        <title>Thioflexothrix psekupsii D3 genome sequencing and assembly.</title>
        <authorList>
            <person name="Fomenkov A."/>
            <person name="Vincze T."/>
            <person name="Grabovich M."/>
            <person name="Anton B.P."/>
            <person name="Dubinina G."/>
            <person name="Orlova M."/>
            <person name="Belousova E."/>
            <person name="Roberts R.J."/>
        </authorList>
    </citation>
    <scope>NUCLEOTIDE SEQUENCE [LARGE SCALE GENOMIC DNA]</scope>
    <source>
        <strain evidence="11">D3</strain>
    </source>
</reference>
<dbReference type="InterPro" id="IPR003594">
    <property type="entry name" value="HATPase_dom"/>
</dbReference>
<dbReference type="PROSITE" id="PS50109">
    <property type="entry name" value="HIS_KIN"/>
    <property type="match status" value="1"/>
</dbReference>
<keyword evidence="4" id="KW-0902">Two-component regulatory system</keyword>
<evidence type="ECO:0000313" key="12">
    <source>
        <dbReference type="Proteomes" id="UP000194798"/>
    </source>
</evidence>
<keyword evidence="6" id="KW-0238">DNA-binding</keyword>
<dbReference type="Gene3D" id="3.40.50.2300">
    <property type="match status" value="1"/>
</dbReference>
<keyword evidence="12" id="KW-1185">Reference proteome</keyword>
<dbReference type="PROSITE" id="PS50110">
    <property type="entry name" value="RESPONSE_REGULATORY"/>
    <property type="match status" value="1"/>
</dbReference>
<comment type="catalytic activity">
    <reaction evidence="1">
        <text>ATP + protein L-histidine = ADP + protein N-phospho-L-histidine.</text>
        <dbReference type="EC" id="2.7.13.3"/>
    </reaction>
</comment>
<proteinExistence type="predicted"/>
<dbReference type="InterPro" id="IPR004358">
    <property type="entry name" value="Sig_transdc_His_kin-like_C"/>
</dbReference>
<evidence type="ECO:0000256" key="2">
    <source>
        <dbReference type="ARBA" id="ARBA00012438"/>
    </source>
</evidence>
<keyword evidence="5" id="KW-0805">Transcription regulation</keyword>
<dbReference type="PANTHER" id="PTHR43547">
    <property type="entry name" value="TWO-COMPONENT HISTIDINE KINASE"/>
    <property type="match status" value="1"/>
</dbReference>
<evidence type="ECO:0000256" key="3">
    <source>
        <dbReference type="ARBA" id="ARBA00022553"/>
    </source>
</evidence>
<dbReference type="SMART" id="SM00387">
    <property type="entry name" value="HATPase_c"/>
    <property type="match status" value="1"/>
</dbReference>
<dbReference type="Proteomes" id="UP000194798">
    <property type="component" value="Unassembled WGS sequence"/>
</dbReference>
<keyword evidence="3 8" id="KW-0597">Phosphoprotein</keyword>
<dbReference type="EMBL" id="MSLT01000012">
    <property type="protein sequence ID" value="OUD14231.1"/>
    <property type="molecule type" value="Genomic_DNA"/>
</dbReference>
<feature type="domain" description="Histidine kinase" evidence="9">
    <location>
        <begin position="261"/>
        <end position="481"/>
    </location>
</feature>
<dbReference type="InterPro" id="IPR005467">
    <property type="entry name" value="His_kinase_dom"/>
</dbReference>
<evidence type="ECO:0000313" key="11">
    <source>
        <dbReference type="EMBL" id="OUD14231.1"/>
    </source>
</evidence>
<dbReference type="SUPFAM" id="SSF55874">
    <property type="entry name" value="ATPase domain of HSP90 chaperone/DNA topoisomerase II/histidine kinase"/>
    <property type="match status" value="1"/>
</dbReference>
<dbReference type="InterPro" id="IPR011006">
    <property type="entry name" value="CheY-like_superfamily"/>
</dbReference>
<dbReference type="SMART" id="SM00448">
    <property type="entry name" value="REC"/>
    <property type="match status" value="1"/>
</dbReference>
<dbReference type="PRINTS" id="PR00344">
    <property type="entry name" value="BCTRLSENSOR"/>
</dbReference>
<comment type="caution">
    <text evidence="11">The sequence shown here is derived from an EMBL/GenBank/DDBJ whole genome shotgun (WGS) entry which is preliminary data.</text>
</comment>
<dbReference type="SUPFAM" id="SSF52172">
    <property type="entry name" value="CheY-like"/>
    <property type="match status" value="1"/>
</dbReference>
<dbReference type="EC" id="2.7.13.3" evidence="2"/>
<dbReference type="RefSeq" id="WP_086488012.1">
    <property type="nucleotide sequence ID" value="NZ_MSLT01000012.1"/>
</dbReference>
<evidence type="ECO:0000259" key="10">
    <source>
        <dbReference type="PROSITE" id="PS50110"/>
    </source>
</evidence>
<dbReference type="GO" id="GO:0000155">
    <property type="term" value="F:phosphorelay sensor kinase activity"/>
    <property type="evidence" value="ECO:0007669"/>
    <property type="project" value="InterPro"/>
</dbReference>
<evidence type="ECO:0000259" key="9">
    <source>
        <dbReference type="PROSITE" id="PS50109"/>
    </source>
</evidence>
<protein>
    <recommendedName>
        <fullName evidence="2">histidine kinase</fullName>
        <ecNumber evidence="2">2.7.13.3</ecNumber>
    </recommendedName>
</protein>
<dbReference type="CDD" id="cd17538">
    <property type="entry name" value="REC_D1_PleD-like"/>
    <property type="match status" value="1"/>
</dbReference>
<accession>A0A251X8D0</accession>
<feature type="domain" description="Response regulatory" evidence="10">
    <location>
        <begin position="6"/>
        <end position="122"/>
    </location>
</feature>
<evidence type="ECO:0000256" key="7">
    <source>
        <dbReference type="ARBA" id="ARBA00023163"/>
    </source>
</evidence>
<evidence type="ECO:0000256" key="8">
    <source>
        <dbReference type="PROSITE-ProRule" id="PRU00169"/>
    </source>
</evidence>
<dbReference type="SUPFAM" id="SSF47384">
    <property type="entry name" value="Homodimeric domain of signal transducing histidine kinase"/>
    <property type="match status" value="1"/>
</dbReference>
<evidence type="ECO:0000256" key="5">
    <source>
        <dbReference type="ARBA" id="ARBA00023015"/>
    </source>
</evidence>
<gene>
    <name evidence="11" type="ORF">TPSD3_07840</name>
</gene>
<dbReference type="PANTHER" id="PTHR43547:SF2">
    <property type="entry name" value="HYBRID SIGNAL TRANSDUCTION HISTIDINE KINASE C"/>
    <property type="match status" value="1"/>
</dbReference>
<dbReference type="Pfam" id="PF02518">
    <property type="entry name" value="HATPase_c"/>
    <property type="match status" value="1"/>
</dbReference>
<evidence type="ECO:0000256" key="4">
    <source>
        <dbReference type="ARBA" id="ARBA00023012"/>
    </source>
</evidence>
<dbReference type="GO" id="GO:0003677">
    <property type="term" value="F:DNA binding"/>
    <property type="evidence" value="ECO:0007669"/>
    <property type="project" value="UniProtKB-KW"/>
</dbReference>
<dbReference type="Pfam" id="PF00072">
    <property type="entry name" value="Response_reg"/>
    <property type="match status" value="1"/>
</dbReference>
<name>A0A251X8D0_9GAMM</name>
<evidence type="ECO:0000256" key="1">
    <source>
        <dbReference type="ARBA" id="ARBA00000085"/>
    </source>
</evidence>
<feature type="modified residue" description="4-aspartylphosphate" evidence="8">
    <location>
        <position position="55"/>
    </location>
</feature>
<dbReference type="InterPro" id="IPR036890">
    <property type="entry name" value="HATPase_C_sf"/>
</dbReference>
<dbReference type="InterPro" id="IPR035965">
    <property type="entry name" value="PAS-like_dom_sf"/>
</dbReference>